<dbReference type="PANTHER" id="PTHR10900">
    <property type="entry name" value="PERIOSTIN-RELATED"/>
    <property type="match status" value="1"/>
</dbReference>
<keyword evidence="4" id="KW-1185">Reference proteome</keyword>
<dbReference type="SMART" id="SM00554">
    <property type="entry name" value="FAS1"/>
    <property type="match status" value="1"/>
</dbReference>
<dbReference type="InterPro" id="IPR050904">
    <property type="entry name" value="Adhesion/Biosynth-related"/>
</dbReference>
<dbReference type="EMBL" id="JAOTJC010000005">
    <property type="protein sequence ID" value="MCU7553693.1"/>
    <property type="molecule type" value="Genomic_DNA"/>
</dbReference>
<dbReference type="InterPro" id="IPR036378">
    <property type="entry name" value="FAS1_dom_sf"/>
</dbReference>
<dbReference type="Pfam" id="PF02469">
    <property type="entry name" value="Fasciclin"/>
    <property type="match status" value="1"/>
</dbReference>
<comment type="caution">
    <text evidence="3">The sequence shown here is derived from an EMBL/GenBank/DDBJ whole genome shotgun (WGS) entry which is preliminary data.</text>
</comment>
<dbReference type="SUPFAM" id="SSF82153">
    <property type="entry name" value="FAS1 domain"/>
    <property type="match status" value="1"/>
</dbReference>
<evidence type="ECO:0000259" key="2">
    <source>
        <dbReference type="PROSITE" id="PS50213"/>
    </source>
</evidence>
<evidence type="ECO:0000313" key="4">
    <source>
        <dbReference type="Proteomes" id="UP001209257"/>
    </source>
</evidence>
<accession>A0ABT2VMJ4</accession>
<gene>
    <name evidence="3" type="ORF">OCL06_03665</name>
</gene>
<name>A0ABT2VMJ4_9ALTE</name>
<feature type="chain" id="PRO_5047175816" evidence="1">
    <location>
        <begin position="23"/>
        <end position="170"/>
    </location>
</feature>
<feature type="domain" description="FAS1" evidence="2">
    <location>
        <begin position="29"/>
        <end position="161"/>
    </location>
</feature>
<dbReference type="Gene3D" id="2.30.180.10">
    <property type="entry name" value="FAS1 domain"/>
    <property type="match status" value="1"/>
</dbReference>
<dbReference type="PROSITE" id="PS50213">
    <property type="entry name" value="FAS1"/>
    <property type="match status" value="1"/>
</dbReference>
<reference evidence="4" key="1">
    <citation type="submission" date="2023-07" db="EMBL/GenBank/DDBJ databases">
        <title>Study on multiphase classification of strain Alteromonas salexigens isolated from the Yellow Sea.</title>
        <authorList>
            <person name="Sun L."/>
        </authorList>
    </citation>
    <scope>NUCLEOTIDE SEQUENCE [LARGE SCALE GENOMIC DNA]</scope>
    <source>
        <strain evidence="4">ASW11-19</strain>
    </source>
</reference>
<dbReference type="PANTHER" id="PTHR10900:SF77">
    <property type="entry name" value="FI19380P1"/>
    <property type="match status" value="1"/>
</dbReference>
<dbReference type="InterPro" id="IPR000782">
    <property type="entry name" value="FAS1_domain"/>
</dbReference>
<organism evidence="3 4">
    <name type="scientific">Alteromonas salexigens</name>
    <dbReference type="NCBI Taxonomy" id="2982530"/>
    <lineage>
        <taxon>Bacteria</taxon>
        <taxon>Pseudomonadati</taxon>
        <taxon>Pseudomonadota</taxon>
        <taxon>Gammaproteobacteria</taxon>
        <taxon>Alteromonadales</taxon>
        <taxon>Alteromonadaceae</taxon>
        <taxon>Alteromonas/Salinimonas group</taxon>
        <taxon>Alteromonas</taxon>
    </lineage>
</organism>
<dbReference type="RefSeq" id="WP_262992398.1">
    <property type="nucleotide sequence ID" value="NZ_JAOTJC010000005.1"/>
</dbReference>
<feature type="signal peptide" evidence="1">
    <location>
        <begin position="1"/>
        <end position="22"/>
    </location>
</feature>
<evidence type="ECO:0000256" key="1">
    <source>
        <dbReference type="SAM" id="SignalP"/>
    </source>
</evidence>
<protein>
    <submittedName>
        <fullName evidence="3">Fasciclin domain-containing protein</fullName>
    </submittedName>
</protein>
<proteinExistence type="predicted"/>
<dbReference type="Proteomes" id="UP001209257">
    <property type="component" value="Unassembled WGS sequence"/>
</dbReference>
<evidence type="ECO:0000313" key="3">
    <source>
        <dbReference type="EMBL" id="MCU7553693.1"/>
    </source>
</evidence>
<sequence>MKTIRNLATAVLLTCVSFSIFAGHHKQAKDDIVTIAASNDTFSTLVTAIEAAGITDILKDAGPYTVFAPTNAAFEALPAGTLDKLLKPANKEALVQVLTYHVVSGKFTADRVTGLSEATTVEGAVINISSDMGKVMVENATVVKTDIMASNGVIHVIDQVLVPDSVAKKL</sequence>
<keyword evidence="1" id="KW-0732">Signal</keyword>